<gene>
    <name evidence="2" type="ORF">FF098_013140</name>
</gene>
<feature type="region of interest" description="Disordered" evidence="1">
    <location>
        <begin position="49"/>
        <end position="78"/>
    </location>
</feature>
<evidence type="ECO:0000313" key="2">
    <source>
        <dbReference type="EMBL" id="NHK28860.1"/>
    </source>
</evidence>
<dbReference type="EMBL" id="VCJR02000002">
    <property type="protein sequence ID" value="NHK28860.1"/>
    <property type="molecule type" value="Genomic_DNA"/>
</dbReference>
<sequence>MPRRSPRKTIPATLPESLRLQIKRQQLALRRDLFRFHHEKIDTTLAAADRATARRRQEQRDDRINEILRKHGRPERPD</sequence>
<dbReference type="Proteomes" id="UP000818603">
    <property type="component" value="Unassembled WGS sequence"/>
</dbReference>
<name>A0ABX0HLC7_9PROT</name>
<reference evidence="2 3" key="1">
    <citation type="submission" date="2020-02" db="EMBL/GenBank/DDBJ databases">
        <title>Genome sequence of Parvularcula flava strain NH6-79.</title>
        <authorList>
            <person name="Abdul Karim M.H."/>
            <person name="Lam M.Q."/>
            <person name="Chen S.J."/>
            <person name="Yahya A."/>
            <person name="Shahir S."/>
            <person name="Shamsir M.S."/>
            <person name="Chong C.S."/>
        </authorList>
    </citation>
    <scope>NUCLEOTIDE SEQUENCE [LARGE SCALE GENOMIC DNA]</scope>
    <source>
        <strain evidence="2 3">NH6-79</strain>
    </source>
</reference>
<proteinExistence type="predicted"/>
<keyword evidence="3" id="KW-1185">Reference proteome</keyword>
<comment type="caution">
    <text evidence="2">The sequence shown here is derived from an EMBL/GenBank/DDBJ whole genome shotgun (WGS) entry which is preliminary data.</text>
</comment>
<feature type="compositionally biased region" description="Basic and acidic residues" evidence="1">
    <location>
        <begin position="51"/>
        <end position="78"/>
    </location>
</feature>
<accession>A0ABX0HLC7</accession>
<organism evidence="2 3">
    <name type="scientific">Aquisalinus luteolus</name>
    <dbReference type="NCBI Taxonomy" id="1566827"/>
    <lineage>
        <taxon>Bacteria</taxon>
        <taxon>Pseudomonadati</taxon>
        <taxon>Pseudomonadota</taxon>
        <taxon>Alphaproteobacteria</taxon>
        <taxon>Parvularculales</taxon>
        <taxon>Parvularculaceae</taxon>
        <taxon>Aquisalinus</taxon>
    </lineage>
</organism>
<protein>
    <submittedName>
        <fullName evidence="2">Uncharacterized protein</fullName>
    </submittedName>
</protein>
<dbReference type="RefSeq" id="WP_155141205.1">
    <property type="nucleotide sequence ID" value="NZ_BMGZ01000002.1"/>
</dbReference>
<evidence type="ECO:0000313" key="3">
    <source>
        <dbReference type="Proteomes" id="UP000818603"/>
    </source>
</evidence>
<evidence type="ECO:0000256" key="1">
    <source>
        <dbReference type="SAM" id="MobiDB-lite"/>
    </source>
</evidence>